<dbReference type="Gene3D" id="3.90.1680.10">
    <property type="entry name" value="SOS response associated peptidase-like"/>
    <property type="match status" value="1"/>
</dbReference>
<dbReference type="EC" id="3.4.-.-" evidence="8"/>
<keyword evidence="10" id="KW-1185">Reference proteome</keyword>
<gene>
    <name evidence="9" type="ORF">LZ536_09305</name>
</gene>
<dbReference type="Proteomes" id="UP001165363">
    <property type="component" value="Unassembled WGS sequence"/>
</dbReference>
<reference evidence="9" key="1">
    <citation type="submission" date="2022-05" db="EMBL/GenBank/DDBJ databases">
        <authorList>
            <person name="Jo J.-H."/>
            <person name="Im W.-T."/>
        </authorList>
    </citation>
    <scope>NUCLEOTIDE SEQUENCE</scope>
    <source>
        <strain evidence="9">SE158</strain>
    </source>
</reference>
<comment type="similarity">
    <text evidence="1 8">Belongs to the SOS response-associated peptidase family.</text>
</comment>
<dbReference type="SUPFAM" id="SSF143081">
    <property type="entry name" value="BB1717-like"/>
    <property type="match status" value="1"/>
</dbReference>
<evidence type="ECO:0000313" key="9">
    <source>
        <dbReference type="EMBL" id="MCL6684093.1"/>
    </source>
</evidence>
<keyword evidence="6" id="KW-0238">DNA-binding</keyword>
<keyword evidence="4 8" id="KW-0378">Hydrolase</keyword>
<keyword evidence="3" id="KW-0227">DNA damage</keyword>
<dbReference type="PANTHER" id="PTHR13604">
    <property type="entry name" value="DC12-RELATED"/>
    <property type="match status" value="1"/>
</dbReference>
<evidence type="ECO:0000313" key="10">
    <source>
        <dbReference type="Proteomes" id="UP001165363"/>
    </source>
</evidence>
<dbReference type="InterPro" id="IPR003738">
    <property type="entry name" value="SRAP"/>
</dbReference>
<evidence type="ECO:0000256" key="3">
    <source>
        <dbReference type="ARBA" id="ARBA00022763"/>
    </source>
</evidence>
<accession>A0ABT0RN84</accession>
<dbReference type="RefSeq" id="WP_249848379.1">
    <property type="nucleotide sequence ID" value="NZ_JAMGBD010000001.1"/>
</dbReference>
<evidence type="ECO:0000256" key="6">
    <source>
        <dbReference type="ARBA" id="ARBA00023125"/>
    </source>
</evidence>
<evidence type="ECO:0000256" key="8">
    <source>
        <dbReference type="RuleBase" id="RU364100"/>
    </source>
</evidence>
<evidence type="ECO:0000256" key="2">
    <source>
        <dbReference type="ARBA" id="ARBA00022670"/>
    </source>
</evidence>
<sequence length="201" mass="22952">MCNLYNMRKNVDEVARLFRADPDPRGNAGEFAYPGYPGLVVAEGRVRQMTWGFPLTLKGKNGQPLKPKPVNNCRTDKLDSFMWRFSFQERRCLIPVTAYCEAEGEKGAKTRTWFSLPDQELFAVAGIWRDTDEWGPAYSMVMTEACEHVQGVHDRMPAILPPSDWDDWLSGPPDAAGLLCRPYEMAMTVERTEEPWVRRSS</sequence>
<dbReference type="Pfam" id="PF02586">
    <property type="entry name" value="SRAP"/>
    <property type="match status" value="1"/>
</dbReference>
<organism evidence="9 10">
    <name type="scientific">Sphingomonas alba</name>
    <dbReference type="NCBI Taxonomy" id="2908208"/>
    <lineage>
        <taxon>Bacteria</taxon>
        <taxon>Pseudomonadati</taxon>
        <taxon>Pseudomonadota</taxon>
        <taxon>Alphaproteobacteria</taxon>
        <taxon>Sphingomonadales</taxon>
        <taxon>Sphingomonadaceae</taxon>
        <taxon>Sphingomonas</taxon>
    </lineage>
</organism>
<evidence type="ECO:0000256" key="5">
    <source>
        <dbReference type="ARBA" id="ARBA00023124"/>
    </source>
</evidence>
<keyword evidence="7" id="KW-0456">Lyase</keyword>
<dbReference type="PANTHER" id="PTHR13604:SF0">
    <property type="entry name" value="ABASIC SITE PROCESSING PROTEIN HMCES"/>
    <property type="match status" value="1"/>
</dbReference>
<keyword evidence="2 8" id="KW-0645">Protease</keyword>
<protein>
    <recommendedName>
        <fullName evidence="8">Abasic site processing protein</fullName>
        <ecNumber evidence="8">3.4.-.-</ecNumber>
    </recommendedName>
</protein>
<dbReference type="InterPro" id="IPR036590">
    <property type="entry name" value="SRAP-like"/>
</dbReference>
<evidence type="ECO:0000256" key="4">
    <source>
        <dbReference type="ARBA" id="ARBA00022801"/>
    </source>
</evidence>
<comment type="caution">
    <text evidence="9">The sequence shown here is derived from an EMBL/GenBank/DDBJ whole genome shotgun (WGS) entry which is preliminary data.</text>
</comment>
<name>A0ABT0RN84_9SPHN</name>
<dbReference type="EMBL" id="JAMGBD010000001">
    <property type="protein sequence ID" value="MCL6684093.1"/>
    <property type="molecule type" value="Genomic_DNA"/>
</dbReference>
<evidence type="ECO:0000256" key="7">
    <source>
        <dbReference type="ARBA" id="ARBA00023239"/>
    </source>
</evidence>
<keyword evidence="5" id="KW-0190">Covalent protein-DNA linkage</keyword>
<evidence type="ECO:0000256" key="1">
    <source>
        <dbReference type="ARBA" id="ARBA00008136"/>
    </source>
</evidence>
<proteinExistence type="inferred from homology"/>